<dbReference type="PANTHER" id="PTHR31845:SF21">
    <property type="entry name" value="REGULATORY PROTEIN LEU3"/>
    <property type="match status" value="1"/>
</dbReference>
<feature type="compositionally biased region" description="Polar residues" evidence="8">
    <location>
        <begin position="780"/>
        <end position="792"/>
    </location>
</feature>
<dbReference type="Proteomes" id="UP001281003">
    <property type="component" value="Unassembled WGS sequence"/>
</dbReference>
<evidence type="ECO:0000313" key="11">
    <source>
        <dbReference type="Proteomes" id="UP001281003"/>
    </source>
</evidence>
<dbReference type="GO" id="GO:0001216">
    <property type="term" value="F:DNA-binding transcription activator activity"/>
    <property type="evidence" value="ECO:0007669"/>
    <property type="project" value="UniProtKB-ARBA"/>
</dbReference>
<dbReference type="GO" id="GO:0008270">
    <property type="term" value="F:zinc ion binding"/>
    <property type="evidence" value="ECO:0007669"/>
    <property type="project" value="InterPro"/>
</dbReference>
<dbReference type="SUPFAM" id="SSF57701">
    <property type="entry name" value="Zn2/Cys6 DNA-binding domain"/>
    <property type="match status" value="1"/>
</dbReference>
<evidence type="ECO:0000259" key="9">
    <source>
        <dbReference type="PROSITE" id="PS50048"/>
    </source>
</evidence>
<feature type="region of interest" description="Disordered" evidence="8">
    <location>
        <begin position="713"/>
        <end position="816"/>
    </location>
</feature>
<evidence type="ECO:0000256" key="4">
    <source>
        <dbReference type="ARBA" id="ARBA00023015"/>
    </source>
</evidence>
<feature type="region of interest" description="Disordered" evidence="8">
    <location>
        <begin position="572"/>
        <end position="610"/>
    </location>
</feature>
<evidence type="ECO:0000256" key="8">
    <source>
        <dbReference type="SAM" id="MobiDB-lite"/>
    </source>
</evidence>
<keyword evidence="6" id="KW-0804">Transcription</keyword>
<dbReference type="InterPro" id="IPR051089">
    <property type="entry name" value="prtT"/>
</dbReference>
<organism evidence="10 11">
    <name type="scientific">Sordaria brevicollis</name>
    <dbReference type="NCBI Taxonomy" id="83679"/>
    <lineage>
        <taxon>Eukaryota</taxon>
        <taxon>Fungi</taxon>
        <taxon>Dikarya</taxon>
        <taxon>Ascomycota</taxon>
        <taxon>Pezizomycotina</taxon>
        <taxon>Sordariomycetes</taxon>
        <taxon>Sordariomycetidae</taxon>
        <taxon>Sordariales</taxon>
        <taxon>Sordariaceae</taxon>
        <taxon>Sordaria</taxon>
    </lineage>
</organism>
<evidence type="ECO:0000256" key="6">
    <source>
        <dbReference type="ARBA" id="ARBA00023163"/>
    </source>
</evidence>
<dbReference type="GO" id="GO:0000981">
    <property type="term" value="F:DNA-binding transcription factor activity, RNA polymerase II-specific"/>
    <property type="evidence" value="ECO:0007669"/>
    <property type="project" value="InterPro"/>
</dbReference>
<feature type="region of interest" description="Disordered" evidence="8">
    <location>
        <begin position="1"/>
        <end position="55"/>
    </location>
</feature>
<dbReference type="GO" id="GO:0000976">
    <property type="term" value="F:transcription cis-regulatory region binding"/>
    <property type="evidence" value="ECO:0007669"/>
    <property type="project" value="TreeGrafter"/>
</dbReference>
<keyword evidence="7" id="KW-0539">Nucleus</keyword>
<dbReference type="CDD" id="cd12148">
    <property type="entry name" value="fungal_TF_MHR"/>
    <property type="match status" value="1"/>
</dbReference>
<protein>
    <recommendedName>
        <fullName evidence="9">Zn(2)-C6 fungal-type domain-containing protein</fullName>
    </recommendedName>
</protein>
<keyword evidence="2" id="KW-0479">Metal-binding</keyword>
<evidence type="ECO:0000256" key="1">
    <source>
        <dbReference type="ARBA" id="ARBA00004123"/>
    </source>
</evidence>
<keyword evidence="4" id="KW-0805">Transcription regulation</keyword>
<keyword evidence="5" id="KW-0238">DNA-binding</keyword>
<dbReference type="PANTHER" id="PTHR31845">
    <property type="entry name" value="FINGER DOMAIN PROTEIN, PUTATIVE-RELATED"/>
    <property type="match status" value="1"/>
</dbReference>
<feature type="domain" description="Zn(2)-C6 fungal-type" evidence="9">
    <location>
        <begin position="60"/>
        <end position="93"/>
    </location>
</feature>
<feature type="region of interest" description="Disordered" evidence="8">
    <location>
        <begin position="195"/>
        <end position="214"/>
    </location>
</feature>
<evidence type="ECO:0000256" key="2">
    <source>
        <dbReference type="ARBA" id="ARBA00022723"/>
    </source>
</evidence>
<accession>A0AAE0P1Y9</accession>
<dbReference type="SMART" id="SM00066">
    <property type="entry name" value="GAL4"/>
    <property type="match status" value="1"/>
</dbReference>
<proteinExistence type="predicted"/>
<feature type="compositionally biased region" description="Low complexity" evidence="8">
    <location>
        <begin position="581"/>
        <end position="610"/>
    </location>
</feature>
<keyword evidence="11" id="KW-1185">Reference proteome</keyword>
<evidence type="ECO:0000313" key="10">
    <source>
        <dbReference type="EMBL" id="KAK3391953.1"/>
    </source>
</evidence>
<dbReference type="Pfam" id="PF00172">
    <property type="entry name" value="Zn_clus"/>
    <property type="match status" value="1"/>
</dbReference>
<dbReference type="PROSITE" id="PS00463">
    <property type="entry name" value="ZN2_CY6_FUNGAL_1"/>
    <property type="match status" value="1"/>
</dbReference>
<dbReference type="FunFam" id="4.10.240.10:FF:000003">
    <property type="entry name" value="C6 transcription factor (Leu3)"/>
    <property type="match status" value="1"/>
</dbReference>
<comment type="caution">
    <text evidence="10">The sequence shown here is derived from an EMBL/GenBank/DDBJ whole genome shotgun (WGS) entry which is preliminary data.</text>
</comment>
<dbReference type="GO" id="GO:0005634">
    <property type="term" value="C:nucleus"/>
    <property type="evidence" value="ECO:0007669"/>
    <property type="project" value="UniProtKB-SubCell"/>
</dbReference>
<feature type="region of interest" description="Disordered" evidence="8">
    <location>
        <begin position="658"/>
        <end position="683"/>
    </location>
</feature>
<dbReference type="InterPro" id="IPR001138">
    <property type="entry name" value="Zn2Cys6_DnaBD"/>
</dbReference>
<evidence type="ECO:0000256" key="7">
    <source>
        <dbReference type="ARBA" id="ARBA00023242"/>
    </source>
</evidence>
<name>A0AAE0P1Y9_SORBR</name>
<keyword evidence="3" id="KW-0862">Zinc</keyword>
<evidence type="ECO:0000256" key="3">
    <source>
        <dbReference type="ARBA" id="ARBA00022833"/>
    </source>
</evidence>
<reference evidence="10" key="1">
    <citation type="journal article" date="2023" name="Mol. Phylogenet. Evol.">
        <title>Genome-scale phylogeny and comparative genomics of the fungal order Sordariales.</title>
        <authorList>
            <person name="Hensen N."/>
            <person name="Bonometti L."/>
            <person name="Westerberg I."/>
            <person name="Brannstrom I.O."/>
            <person name="Guillou S."/>
            <person name="Cros-Aarteil S."/>
            <person name="Calhoun S."/>
            <person name="Haridas S."/>
            <person name="Kuo A."/>
            <person name="Mondo S."/>
            <person name="Pangilinan J."/>
            <person name="Riley R."/>
            <person name="LaButti K."/>
            <person name="Andreopoulos B."/>
            <person name="Lipzen A."/>
            <person name="Chen C."/>
            <person name="Yan M."/>
            <person name="Daum C."/>
            <person name="Ng V."/>
            <person name="Clum A."/>
            <person name="Steindorff A."/>
            <person name="Ohm R.A."/>
            <person name="Martin F."/>
            <person name="Silar P."/>
            <person name="Natvig D.O."/>
            <person name="Lalanne C."/>
            <person name="Gautier V."/>
            <person name="Ament-Velasquez S.L."/>
            <person name="Kruys A."/>
            <person name="Hutchinson M.I."/>
            <person name="Powell A.J."/>
            <person name="Barry K."/>
            <person name="Miller A.N."/>
            <person name="Grigoriev I.V."/>
            <person name="Debuchy R."/>
            <person name="Gladieux P."/>
            <person name="Hiltunen Thoren M."/>
            <person name="Johannesson H."/>
        </authorList>
    </citation>
    <scope>NUCLEOTIDE SEQUENCE</scope>
    <source>
        <strain evidence="10">FGSC 1904</strain>
    </source>
</reference>
<comment type="subcellular location">
    <subcellularLocation>
        <location evidence="1">Nucleus</location>
    </subcellularLocation>
</comment>
<gene>
    <name evidence="10" type="ORF">B0T20DRAFT_510328</name>
</gene>
<reference evidence="10" key="2">
    <citation type="submission" date="2023-07" db="EMBL/GenBank/DDBJ databases">
        <authorList>
            <consortium name="Lawrence Berkeley National Laboratory"/>
            <person name="Haridas S."/>
            <person name="Hensen N."/>
            <person name="Bonometti L."/>
            <person name="Westerberg I."/>
            <person name="Brannstrom I.O."/>
            <person name="Guillou S."/>
            <person name="Cros-Aarteil S."/>
            <person name="Calhoun S."/>
            <person name="Kuo A."/>
            <person name="Mondo S."/>
            <person name="Pangilinan J."/>
            <person name="Riley R."/>
            <person name="LaButti K."/>
            <person name="Andreopoulos B."/>
            <person name="Lipzen A."/>
            <person name="Chen C."/>
            <person name="Yanf M."/>
            <person name="Daum C."/>
            <person name="Ng V."/>
            <person name="Clum A."/>
            <person name="Steindorff A."/>
            <person name="Ohm R."/>
            <person name="Martin F."/>
            <person name="Silar P."/>
            <person name="Natvig D."/>
            <person name="Lalanne C."/>
            <person name="Gautier V."/>
            <person name="Ament-velasquez S.L."/>
            <person name="Kruys A."/>
            <person name="Hutchinson M.I."/>
            <person name="Powell A.J."/>
            <person name="Barry K."/>
            <person name="Miller A.N."/>
            <person name="Grigoriev I.V."/>
            <person name="Debuchy R."/>
            <person name="Gladieux P."/>
            <person name="Thoren M.H."/>
            <person name="Johannesson H."/>
        </authorList>
    </citation>
    <scope>NUCLEOTIDE SEQUENCE</scope>
    <source>
        <strain evidence="10">FGSC 1904</strain>
    </source>
</reference>
<feature type="compositionally biased region" description="Gly residues" evidence="8">
    <location>
        <begin position="738"/>
        <end position="771"/>
    </location>
</feature>
<dbReference type="PROSITE" id="PS50048">
    <property type="entry name" value="ZN2_CY6_FUNGAL_2"/>
    <property type="match status" value="1"/>
</dbReference>
<feature type="compositionally biased region" description="Polar residues" evidence="8">
    <location>
        <begin position="1"/>
        <end position="18"/>
    </location>
</feature>
<dbReference type="AlphaFoldDB" id="A0AAE0P1Y9"/>
<sequence length="847" mass="92284">MAHPNSDSATPPVTSADTVTIAGAGTAGRDASPKPVPRDRSSQPPPSTGSTPPRIRRNTACIRCRDSKVRCNASLTPGQPCLRCTKLDLECIVDKNYKRASKKSKLEELAAELQSLKNTVAPRPSLGGLSTELPPIRPVQFSSASPPVPSLPQLTLPGTLSGTLPGGLPTPGTLPGPFLSNLGVPTLPPPIFTRPRPFSISSEASTPTPRPSDAASVSFSLAGLRRPAQPRALGSRVFSGDDINYYFDKYFEHFHPYFPVVRQRDPDICYERGHVLFWAIIMTACRRFAKDDSVYQFLMDSLLPEIWNAISRPPLTLPIINALLLVATWPFPDIRFLTDPSMIFTGIAMNSALLTGLHTGRGAHTEFTGLLDKVDTTDEEATYTWAGCAIISHRAAAYMGCPSPSLLFNQTIDSLLDGSSSITMPRYFTLHLETARFANKLISTMSASLEQSQGVSHRLVAQMEEEYSKIQCLLYPDNSDIDNFILLSTLLEIQTYYFMPLPGYSEEMLKRNVIKCYTTAEALINQARSLQSQSAFLHYSPNFVFRTLLSAICVFMTLNLAQPPYTKNHSNALNASYMGDNNNNNNRSNSHSGSHTNTSSNKTGSSASNSDTADLFVREALRIIRCCSVQRDDLVMRASNMVEKYWNMRHALPRYETLLDPADPDTNSPQHPHQQQRQQEDGMRGATTVFRHRLGSSLTFGCLRRWKQHVEKARASVAGHGSGSGMNPPPSHAQQMGQGQGQQLGQGQSGGQGQQQGQHGPGVYGGGGYGQSQGPCPSAGNMNGAQDVQSMQGDGGGEGIPDGRLGNNADSSSLGLAPDPFQRLEWNAFMDDFDWSFTSNYLGVGPM</sequence>
<dbReference type="Gene3D" id="4.10.240.10">
    <property type="entry name" value="Zn(2)-C6 fungal-type DNA-binding domain"/>
    <property type="match status" value="1"/>
</dbReference>
<evidence type="ECO:0000256" key="5">
    <source>
        <dbReference type="ARBA" id="ARBA00023125"/>
    </source>
</evidence>
<dbReference type="InterPro" id="IPR036864">
    <property type="entry name" value="Zn2-C6_fun-type_DNA-bd_sf"/>
</dbReference>
<dbReference type="CDD" id="cd00067">
    <property type="entry name" value="GAL4"/>
    <property type="match status" value="1"/>
</dbReference>
<dbReference type="EMBL" id="JAUTDP010000012">
    <property type="protein sequence ID" value="KAK3391953.1"/>
    <property type="molecule type" value="Genomic_DNA"/>
</dbReference>